<dbReference type="EMBL" id="LT629695">
    <property type="protein sequence ID" value="SDH86326.1"/>
    <property type="molecule type" value="Genomic_DNA"/>
</dbReference>
<feature type="chain" id="PRO_5009243468" evidence="2">
    <location>
        <begin position="29"/>
        <end position="354"/>
    </location>
</feature>
<dbReference type="Gene3D" id="3.40.50.1980">
    <property type="entry name" value="Nitrogenase molybdenum iron protein domain"/>
    <property type="match status" value="2"/>
</dbReference>
<dbReference type="PROSITE" id="PS50983">
    <property type="entry name" value="FE_B12_PBP"/>
    <property type="match status" value="1"/>
</dbReference>
<comment type="similarity">
    <text evidence="1">Belongs to the bacterial solute-binding protein 8 family.</text>
</comment>
<dbReference type="OrthoDB" id="6495095at2"/>
<evidence type="ECO:0000313" key="5">
    <source>
        <dbReference type="Proteomes" id="UP000198822"/>
    </source>
</evidence>
<evidence type="ECO:0000256" key="2">
    <source>
        <dbReference type="SAM" id="SignalP"/>
    </source>
</evidence>
<protein>
    <submittedName>
        <fullName evidence="4">Iron complex transport system substrate-binding protein</fullName>
    </submittedName>
</protein>
<evidence type="ECO:0000313" key="4">
    <source>
        <dbReference type="EMBL" id="SDH86326.1"/>
    </source>
</evidence>
<name>A0A1G8FWH5_9MICO</name>
<keyword evidence="2" id="KW-0732">Signal</keyword>
<feature type="signal peptide" evidence="2">
    <location>
        <begin position="1"/>
        <end position="28"/>
    </location>
</feature>
<sequence>MHARPRIPALAALTAAALVLTGCGTVTVEEPTGDADGAFTVVDDQDREVEIAGPVERAVVLNSYANEFVRAIGAGDTVVGVDRTSLTRLPYLPVDDSAVIAEGLDQLNYEAIAELDPDVVVLPRNAVWQEAVEQLDGFDIPVVVATAWDYSAFDETVELLGEVFGAQEGADELLAFHTEIDDLLAERTEGLEPVSVYLETVDPYLSVLPGSGFHALIEAAGGENVFADAAGGDAQEEITVDPAEIVTRNPAVILHEFEPSAAPVDRFQTIADEVAARPGFAGVQAVQDGQIYVTNGWATSALAKSLGALYLATWLHPDAFADVDADAYLERWVTEFQDTEFEGADAYVQGPFGQ</sequence>
<gene>
    <name evidence="4" type="ORF">SAMN04489720_2644</name>
</gene>
<dbReference type="STRING" id="399736.SAMN04489720_2644"/>
<reference evidence="5" key="1">
    <citation type="submission" date="2016-10" db="EMBL/GenBank/DDBJ databases">
        <authorList>
            <person name="Varghese N."/>
            <person name="Submissions S."/>
        </authorList>
    </citation>
    <scope>NUCLEOTIDE SEQUENCE [LARGE SCALE GENOMIC DNA]</scope>
    <source>
        <strain evidence="5">DSM 22002</strain>
    </source>
</reference>
<keyword evidence="5" id="KW-1185">Reference proteome</keyword>
<dbReference type="Proteomes" id="UP000198822">
    <property type="component" value="Chromosome I"/>
</dbReference>
<accession>A0A1G8FWH5</accession>
<dbReference type="PANTHER" id="PTHR30535:SF33">
    <property type="entry name" value="PERIPLASMIC BINDING PROTEIN"/>
    <property type="match status" value="1"/>
</dbReference>
<dbReference type="InterPro" id="IPR002491">
    <property type="entry name" value="ABC_transptr_periplasmic_BD"/>
</dbReference>
<evidence type="ECO:0000259" key="3">
    <source>
        <dbReference type="PROSITE" id="PS50983"/>
    </source>
</evidence>
<dbReference type="RefSeq" id="WP_092505708.1">
    <property type="nucleotide sequence ID" value="NZ_LT629695.1"/>
</dbReference>
<dbReference type="PANTHER" id="PTHR30535">
    <property type="entry name" value="VITAMIN B12-BINDING PROTEIN"/>
    <property type="match status" value="1"/>
</dbReference>
<proteinExistence type="inferred from homology"/>
<dbReference type="AlphaFoldDB" id="A0A1G8FWH5"/>
<dbReference type="InterPro" id="IPR050902">
    <property type="entry name" value="ABC_Transporter_SBP"/>
</dbReference>
<evidence type="ECO:0000256" key="1">
    <source>
        <dbReference type="ARBA" id="ARBA00008814"/>
    </source>
</evidence>
<dbReference type="Pfam" id="PF01497">
    <property type="entry name" value="Peripla_BP_2"/>
    <property type="match status" value="1"/>
</dbReference>
<organism evidence="4 5">
    <name type="scientific">Agrococcus jejuensis</name>
    <dbReference type="NCBI Taxonomy" id="399736"/>
    <lineage>
        <taxon>Bacteria</taxon>
        <taxon>Bacillati</taxon>
        <taxon>Actinomycetota</taxon>
        <taxon>Actinomycetes</taxon>
        <taxon>Micrococcales</taxon>
        <taxon>Microbacteriaceae</taxon>
        <taxon>Agrococcus</taxon>
    </lineage>
</organism>
<feature type="domain" description="Fe/B12 periplasmic-binding" evidence="3">
    <location>
        <begin position="57"/>
        <end position="323"/>
    </location>
</feature>
<dbReference type="PROSITE" id="PS51257">
    <property type="entry name" value="PROKAR_LIPOPROTEIN"/>
    <property type="match status" value="1"/>
</dbReference>
<dbReference type="SUPFAM" id="SSF53807">
    <property type="entry name" value="Helical backbone' metal receptor"/>
    <property type="match status" value="1"/>
</dbReference>